<dbReference type="PANTHER" id="PTHR36221">
    <property type="entry name" value="DUF742 DOMAIN-CONTAINING PROTEIN"/>
    <property type="match status" value="1"/>
</dbReference>
<gene>
    <name evidence="1" type="ORF">GCM10009802_53790</name>
</gene>
<accession>A0ABN1ZIA3</accession>
<dbReference type="InterPro" id="IPR007995">
    <property type="entry name" value="DUF742"/>
</dbReference>
<dbReference type="Proteomes" id="UP001500443">
    <property type="component" value="Unassembled WGS sequence"/>
</dbReference>
<sequence>MHSTVRAAVPADDARSIPEEWQTILRLCAGPGIAVAELAARIGMRLTPTAVLLAQLLDQGLIEHRPPMSDPDAMNIDFLRRIRSGLERA</sequence>
<comment type="caution">
    <text evidence="1">The sequence shown here is derived from an EMBL/GenBank/DDBJ whole genome shotgun (WGS) entry which is preliminary data.</text>
</comment>
<dbReference type="PANTHER" id="PTHR36221:SF1">
    <property type="entry name" value="DUF742 DOMAIN-CONTAINING PROTEIN"/>
    <property type="match status" value="1"/>
</dbReference>
<keyword evidence="2" id="KW-1185">Reference proteome</keyword>
<dbReference type="InterPro" id="IPR036390">
    <property type="entry name" value="WH_DNA-bd_sf"/>
</dbReference>
<dbReference type="EMBL" id="BAAAPF010000254">
    <property type="protein sequence ID" value="GAA1499674.1"/>
    <property type="molecule type" value="Genomic_DNA"/>
</dbReference>
<dbReference type="InterPro" id="IPR036388">
    <property type="entry name" value="WH-like_DNA-bd_sf"/>
</dbReference>
<dbReference type="Gene3D" id="1.10.10.10">
    <property type="entry name" value="Winged helix-like DNA-binding domain superfamily/Winged helix DNA-binding domain"/>
    <property type="match status" value="1"/>
</dbReference>
<dbReference type="SUPFAM" id="SSF46785">
    <property type="entry name" value="Winged helix' DNA-binding domain"/>
    <property type="match status" value="1"/>
</dbReference>
<evidence type="ECO:0008006" key="3">
    <source>
        <dbReference type="Google" id="ProtNLM"/>
    </source>
</evidence>
<reference evidence="1 2" key="1">
    <citation type="journal article" date="2019" name="Int. J. Syst. Evol. Microbiol.">
        <title>The Global Catalogue of Microorganisms (GCM) 10K type strain sequencing project: providing services to taxonomists for standard genome sequencing and annotation.</title>
        <authorList>
            <consortium name="The Broad Institute Genomics Platform"/>
            <consortium name="The Broad Institute Genome Sequencing Center for Infectious Disease"/>
            <person name="Wu L."/>
            <person name="Ma J."/>
        </authorList>
    </citation>
    <scope>NUCLEOTIDE SEQUENCE [LARGE SCALE GENOMIC DNA]</scope>
    <source>
        <strain evidence="1 2">JCM 15481</strain>
    </source>
</reference>
<proteinExistence type="predicted"/>
<organism evidence="1 2">
    <name type="scientific">Streptomyces synnematoformans</name>
    <dbReference type="NCBI Taxonomy" id="415721"/>
    <lineage>
        <taxon>Bacteria</taxon>
        <taxon>Bacillati</taxon>
        <taxon>Actinomycetota</taxon>
        <taxon>Actinomycetes</taxon>
        <taxon>Kitasatosporales</taxon>
        <taxon>Streptomycetaceae</taxon>
        <taxon>Streptomyces</taxon>
    </lineage>
</organism>
<evidence type="ECO:0000313" key="2">
    <source>
        <dbReference type="Proteomes" id="UP001500443"/>
    </source>
</evidence>
<dbReference type="Pfam" id="PF05331">
    <property type="entry name" value="DUF742"/>
    <property type="match status" value="1"/>
</dbReference>
<name>A0ABN1ZIA3_9ACTN</name>
<protein>
    <recommendedName>
        <fullName evidence="3">DUF742 domain-containing protein</fullName>
    </recommendedName>
</protein>
<evidence type="ECO:0000313" key="1">
    <source>
        <dbReference type="EMBL" id="GAA1499674.1"/>
    </source>
</evidence>